<evidence type="ECO:0000313" key="2">
    <source>
        <dbReference type="EMBL" id="KGE18956.1"/>
    </source>
</evidence>
<feature type="domain" description="Methyltransferase" evidence="1">
    <location>
        <begin position="52"/>
        <end position="149"/>
    </location>
</feature>
<keyword evidence="2" id="KW-0489">Methyltransferase</keyword>
<accession>A0A098MA74</accession>
<dbReference type="CDD" id="cd02440">
    <property type="entry name" value="AdoMet_MTases"/>
    <property type="match status" value="1"/>
</dbReference>
<reference evidence="2 3" key="1">
    <citation type="submission" date="2014-08" db="EMBL/GenBank/DDBJ databases">
        <authorList>
            <person name="den Bakker H.C."/>
        </authorList>
    </citation>
    <scope>NUCLEOTIDE SEQUENCE [LARGE SCALE GENOMIC DNA]</scope>
    <source>
        <strain evidence="2 3">DSM 18334</strain>
    </source>
</reference>
<evidence type="ECO:0000259" key="1">
    <source>
        <dbReference type="Pfam" id="PF13649"/>
    </source>
</evidence>
<dbReference type="PANTHER" id="PTHR43591">
    <property type="entry name" value="METHYLTRANSFERASE"/>
    <property type="match status" value="1"/>
</dbReference>
<dbReference type="Pfam" id="PF13649">
    <property type="entry name" value="Methyltransf_25"/>
    <property type="match status" value="1"/>
</dbReference>
<dbReference type="AlphaFoldDB" id="A0A098MA74"/>
<reference evidence="2 3" key="2">
    <citation type="submission" date="2014-10" db="EMBL/GenBank/DDBJ databases">
        <title>Comparative genomics of the Paenibacillus odorifer group.</title>
        <authorList>
            <person name="Tsai Y.-C."/>
            <person name="Martin N."/>
            <person name="Korlach J."/>
            <person name="Wiedmann M."/>
        </authorList>
    </citation>
    <scope>NUCLEOTIDE SEQUENCE [LARGE SCALE GENOMIC DNA]</scope>
    <source>
        <strain evidence="2 3">DSM 18334</strain>
    </source>
</reference>
<name>A0A098MA74_9BACL</name>
<organism evidence="2 3">
    <name type="scientific">Paenibacillus wynnii</name>
    <dbReference type="NCBI Taxonomy" id="268407"/>
    <lineage>
        <taxon>Bacteria</taxon>
        <taxon>Bacillati</taxon>
        <taxon>Bacillota</taxon>
        <taxon>Bacilli</taxon>
        <taxon>Bacillales</taxon>
        <taxon>Paenibacillaceae</taxon>
        <taxon>Paenibacillus</taxon>
    </lineage>
</organism>
<sequence>MEMETEKDRDQILEYYNSGKEIDRLLRGIGVIEWERSREIISRYLSEEKMVIYDIGGGTGVYSRWLAELDHEVHMFELSPSNVQYARELQASGQISPIHRIEIADARSIARVDDSADLILLMGPLYHLPEKDERIAVLQEALRVLKPGGTVIIAAISRFSSTLWGLSVFGQQNNLIDDHVFMEMLEGELNEGQHIRPDKFPNFISRAFFHLPAELKSEIVAAGLTHIQTVAVEGPVWIVPAFAEKWEDTKSRETLLKISSLVENQESLLGMSPHMLAIATKNTNT</sequence>
<protein>
    <submittedName>
        <fullName evidence="2">Methylase</fullName>
    </submittedName>
</protein>
<keyword evidence="2" id="KW-0808">Transferase</keyword>
<dbReference type="GO" id="GO:0008168">
    <property type="term" value="F:methyltransferase activity"/>
    <property type="evidence" value="ECO:0007669"/>
    <property type="project" value="UniProtKB-KW"/>
</dbReference>
<dbReference type="InterPro" id="IPR029063">
    <property type="entry name" value="SAM-dependent_MTases_sf"/>
</dbReference>
<comment type="caution">
    <text evidence="2">The sequence shown here is derived from an EMBL/GenBank/DDBJ whole genome shotgun (WGS) entry which is preliminary data.</text>
</comment>
<dbReference type="STRING" id="268407.PWYN_06035"/>
<proteinExistence type="predicted"/>
<dbReference type="eggNOG" id="COG2226">
    <property type="taxonomic scope" value="Bacteria"/>
</dbReference>
<dbReference type="Proteomes" id="UP000029734">
    <property type="component" value="Unassembled WGS sequence"/>
</dbReference>
<dbReference type="Gene3D" id="3.40.50.150">
    <property type="entry name" value="Vaccinia Virus protein VP39"/>
    <property type="match status" value="1"/>
</dbReference>
<keyword evidence="3" id="KW-1185">Reference proteome</keyword>
<dbReference type="SUPFAM" id="SSF53335">
    <property type="entry name" value="S-adenosyl-L-methionine-dependent methyltransferases"/>
    <property type="match status" value="1"/>
</dbReference>
<evidence type="ECO:0000313" key="3">
    <source>
        <dbReference type="Proteomes" id="UP000029734"/>
    </source>
</evidence>
<dbReference type="InterPro" id="IPR041698">
    <property type="entry name" value="Methyltransf_25"/>
</dbReference>
<dbReference type="EMBL" id="JQCR01000002">
    <property type="protein sequence ID" value="KGE18956.1"/>
    <property type="molecule type" value="Genomic_DNA"/>
</dbReference>
<gene>
    <name evidence="2" type="ORF">PWYN_06035</name>
</gene>
<dbReference type="GO" id="GO:0032259">
    <property type="term" value="P:methylation"/>
    <property type="evidence" value="ECO:0007669"/>
    <property type="project" value="UniProtKB-KW"/>
</dbReference>